<keyword evidence="9" id="KW-0175">Coiled coil</keyword>
<evidence type="ECO:0000256" key="5">
    <source>
        <dbReference type="ARBA" id="ARBA00023134"/>
    </source>
</evidence>
<dbReference type="Gene3D" id="6.10.250.780">
    <property type="match status" value="1"/>
</dbReference>
<proteinExistence type="inferred from homology"/>
<gene>
    <name evidence="12" type="ORF">TTEB3V08_LOCUS1874</name>
</gene>
<dbReference type="GO" id="GO:0019934">
    <property type="term" value="P:cGMP-mediated signaling"/>
    <property type="evidence" value="ECO:0007669"/>
    <property type="project" value="TreeGrafter"/>
</dbReference>
<evidence type="ECO:0000256" key="7">
    <source>
        <dbReference type="ARBA" id="ARBA00023293"/>
    </source>
</evidence>
<evidence type="ECO:0000256" key="9">
    <source>
        <dbReference type="SAM" id="Coils"/>
    </source>
</evidence>
<protein>
    <recommendedName>
        <fullName evidence="2">guanylate cyclase</fullName>
        <ecNumber evidence="2">4.6.1.2</ecNumber>
    </recommendedName>
</protein>
<dbReference type="InterPro" id="IPR011645">
    <property type="entry name" value="HNOB_dom_associated"/>
</dbReference>
<dbReference type="GO" id="GO:0004383">
    <property type="term" value="F:guanylate cyclase activity"/>
    <property type="evidence" value="ECO:0007669"/>
    <property type="project" value="UniProtKB-EC"/>
</dbReference>
<dbReference type="InterPro" id="IPR042463">
    <property type="entry name" value="HNOB_dom_associated_sf"/>
</dbReference>
<accession>A0A7R9FJN3</accession>
<dbReference type="CDD" id="cd07302">
    <property type="entry name" value="CHD"/>
    <property type="match status" value="1"/>
</dbReference>
<keyword evidence="6 8" id="KW-0456">Lyase</keyword>
<evidence type="ECO:0000313" key="12">
    <source>
        <dbReference type="EMBL" id="CAD7453745.1"/>
    </source>
</evidence>
<evidence type="ECO:0000256" key="10">
    <source>
        <dbReference type="SAM" id="MobiDB-lite"/>
    </source>
</evidence>
<dbReference type="PANTHER" id="PTHR45655">
    <property type="entry name" value="GUANYLATE CYCLASE SOLUBLE SUBUNIT BETA-2"/>
    <property type="match status" value="1"/>
</dbReference>
<dbReference type="Gene3D" id="3.90.1520.10">
    <property type="entry name" value="H-NOX domain"/>
    <property type="match status" value="1"/>
</dbReference>
<keyword evidence="5" id="KW-0342">GTP-binding</keyword>
<dbReference type="GO" id="GO:0070482">
    <property type="term" value="P:response to oxygen levels"/>
    <property type="evidence" value="ECO:0007669"/>
    <property type="project" value="TreeGrafter"/>
</dbReference>
<reference evidence="12" key="1">
    <citation type="submission" date="2020-11" db="EMBL/GenBank/DDBJ databases">
        <authorList>
            <person name="Tran Van P."/>
        </authorList>
    </citation>
    <scope>NUCLEOTIDE SEQUENCE</scope>
</reference>
<dbReference type="Gene3D" id="3.30.450.260">
    <property type="entry name" value="Haem NO binding associated domain"/>
    <property type="match status" value="1"/>
</dbReference>
<dbReference type="InterPro" id="IPR029787">
    <property type="entry name" value="Nucleotide_cyclase"/>
</dbReference>
<evidence type="ECO:0000256" key="3">
    <source>
        <dbReference type="ARBA" id="ARBA00022490"/>
    </source>
</evidence>
<evidence type="ECO:0000256" key="8">
    <source>
        <dbReference type="RuleBase" id="RU000405"/>
    </source>
</evidence>
<dbReference type="PANTHER" id="PTHR45655:SF6">
    <property type="entry name" value="HEAD-SPECIFIC GUANYLATE CYCLASE"/>
    <property type="match status" value="1"/>
</dbReference>
<dbReference type="PROSITE" id="PS50125">
    <property type="entry name" value="GUANYLATE_CYCLASE_2"/>
    <property type="match status" value="1"/>
</dbReference>
<dbReference type="Pfam" id="PF07701">
    <property type="entry name" value="HNOBA"/>
    <property type="match status" value="1"/>
</dbReference>
<evidence type="ECO:0000256" key="6">
    <source>
        <dbReference type="ARBA" id="ARBA00023239"/>
    </source>
</evidence>
<dbReference type="GO" id="GO:0020037">
    <property type="term" value="F:heme binding"/>
    <property type="evidence" value="ECO:0007669"/>
    <property type="project" value="InterPro"/>
</dbReference>
<evidence type="ECO:0000259" key="11">
    <source>
        <dbReference type="PROSITE" id="PS50125"/>
    </source>
</evidence>
<evidence type="ECO:0000256" key="1">
    <source>
        <dbReference type="ARBA" id="ARBA00004496"/>
    </source>
</evidence>
<dbReference type="InterPro" id="IPR018297">
    <property type="entry name" value="A/G_cyclase_CS"/>
</dbReference>
<feature type="coiled-coil region" evidence="9">
    <location>
        <begin position="445"/>
        <end position="472"/>
    </location>
</feature>
<feature type="region of interest" description="Disordered" evidence="10">
    <location>
        <begin position="1"/>
        <end position="23"/>
    </location>
</feature>
<dbReference type="Gene3D" id="3.30.70.1230">
    <property type="entry name" value="Nucleotide cyclase"/>
    <property type="match status" value="1"/>
</dbReference>
<name>A0A7R9FJN3_9NEOP</name>
<dbReference type="FunFam" id="3.30.70.1230:FF:000007">
    <property type="entry name" value="Guanylate cyclase soluble subunit alpha-3"/>
    <property type="match status" value="1"/>
</dbReference>
<dbReference type="InterPro" id="IPR038158">
    <property type="entry name" value="H-NOX_domain_sf"/>
</dbReference>
<dbReference type="SMART" id="SM00044">
    <property type="entry name" value="CYCc"/>
    <property type="match status" value="1"/>
</dbReference>
<dbReference type="GO" id="GO:0008074">
    <property type="term" value="C:guanylate cyclase complex, soluble"/>
    <property type="evidence" value="ECO:0007669"/>
    <property type="project" value="TreeGrafter"/>
</dbReference>
<feature type="domain" description="Guanylate cyclase" evidence="11">
    <location>
        <begin position="504"/>
        <end position="631"/>
    </location>
</feature>
<dbReference type="Pfam" id="PF00211">
    <property type="entry name" value="Guanylate_cyc"/>
    <property type="match status" value="1"/>
</dbReference>
<keyword evidence="7" id="KW-0141">cGMP biosynthesis</keyword>
<dbReference type="GO" id="GO:0005525">
    <property type="term" value="F:GTP binding"/>
    <property type="evidence" value="ECO:0007669"/>
    <property type="project" value="UniProtKB-KW"/>
</dbReference>
<evidence type="ECO:0000256" key="4">
    <source>
        <dbReference type="ARBA" id="ARBA00022741"/>
    </source>
</evidence>
<dbReference type="SUPFAM" id="SSF55073">
    <property type="entry name" value="Nucleotide cyclase"/>
    <property type="match status" value="1"/>
</dbReference>
<dbReference type="AlphaFoldDB" id="A0A7R9FJN3"/>
<feature type="compositionally biased region" description="Basic and acidic residues" evidence="10">
    <location>
        <begin position="9"/>
        <end position="19"/>
    </location>
</feature>
<comment type="similarity">
    <text evidence="8">Belongs to the adenylyl cyclase class-4/guanylyl cyclase family.</text>
</comment>
<comment type="subcellular location">
    <subcellularLocation>
        <location evidence="1">Cytoplasm</location>
    </subcellularLocation>
</comment>
<dbReference type="PROSITE" id="PS00452">
    <property type="entry name" value="GUANYLATE_CYCLASE_1"/>
    <property type="match status" value="1"/>
</dbReference>
<dbReference type="EMBL" id="OE000411">
    <property type="protein sequence ID" value="CAD7453745.1"/>
    <property type="molecule type" value="Genomic_DNA"/>
</dbReference>
<sequence length="647" mass="71533">MDSSARPSGSRDESGESKEGVTLLTSDKKNCNVTPAEFLDELGQELILTACSGGRLERAFRSLGGNLQDFLTTLDGVHDVLQNESSRLEVNKMSTPDSEVSLHSNHKLLRFRKRHLKGSKKRSSLCRYNKGTVPFLFMVDAPRSCNCANNQSLFQNKEHKGNGAAFFCFAVIYNETVQLPFMVDDPRSCNCANNEPLFQDEAPKGSENGAAFVCAASSSGTIQLHFATEKRAVALLLVGSLRSIARLLYGTQTNINVMDGEQPNNYRYLIEPSIPSTESCSDTLVDVPTLSTHAGDLKMGMASFCKAFPWHFVVDRRLEMVQLGAGFMRLFARDLNNLGAYVGSYFEFKQPRGLALTFTEIVKKANTPFVLVIRRPEGAADFPAEGLELKGQMVLCPESDSILFVGSPFLDGLEGLTGRGLFISDIPLHDATRDVILVGEQARAQDGLRRRMDKLKSSIEEANMAVDKEREKNVSLLHLIFPPDIAKRLWLGETIEAKTHDNVTMLFSDIVGFTSICSTATPMMVINMLENLYNKFDEFCGQLDVYKVETIGDAYCVACGLHKRSSTHAQQIAWMALKMIETCSRHLTHDGKPIKMRIGLHSGTVLAGVVGKKMPRYCLFGHNVTIANKFESGSEPLRINVSPTTHE</sequence>
<keyword evidence="3" id="KW-0963">Cytoplasm</keyword>
<dbReference type="InterPro" id="IPR001054">
    <property type="entry name" value="A/G_cyclase"/>
</dbReference>
<organism evidence="12">
    <name type="scientific">Timema tahoe</name>
    <dbReference type="NCBI Taxonomy" id="61484"/>
    <lineage>
        <taxon>Eukaryota</taxon>
        <taxon>Metazoa</taxon>
        <taxon>Ecdysozoa</taxon>
        <taxon>Arthropoda</taxon>
        <taxon>Hexapoda</taxon>
        <taxon>Insecta</taxon>
        <taxon>Pterygota</taxon>
        <taxon>Neoptera</taxon>
        <taxon>Polyneoptera</taxon>
        <taxon>Phasmatodea</taxon>
        <taxon>Timematodea</taxon>
        <taxon>Timematoidea</taxon>
        <taxon>Timematidae</taxon>
        <taxon>Timema</taxon>
    </lineage>
</organism>
<evidence type="ECO:0000256" key="2">
    <source>
        <dbReference type="ARBA" id="ARBA00012202"/>
    </source>
</evidence>
<dbReference type="EC" id="4.6.1.2" evidence="2"/>
<keyword evidence="4" id="KW-0547">Nucleotide-binding</keyword>